<dbReference type="RefSeq" id="WP_151169634.1">
    <property type="nucleotide sequence ID" value="NZ_WACR01000011.1"/>
</dbReference>
<organism evidence="1 2">
    <name type="scientific">Salibacter halophilus</name>
    <dbReference type="NCBI Taxonomy" id="1803916"/>
    <lineage>
        <taxon>Bacteria</taxon>
        <taxon>Pseudomonadati</taxon>
        <taxon>Bacteroidota</taxon>
        <taxon>Flavobacteriia</taxon>
        <taxon>Flavobacteriales</taxon>
        <taxon>Salibacteraceae</taxon>
        <taxon>Salibacter</taxon>
    </lineage>
</organism>
<protein>
    <submittedName>
        <fullName evidence="1">Uncharacterized protein</fullName>
    </submittedName>
</protein>
<sequence length="133" mass="15469">MKSVLGFLVVFFLTLIVNGQNHDPRVDEVYGTSFIEKHEGTNVLSWLEFKAKNGYSFETVPTEKLQELELASSYFPNDTDWSTTEKFNVLKFNGKHDPDERVYLRVPGEDKVLIIYSHDELLEQYKASKMEEK</sequence>
<proteinExistence type="predicted"/>
<accession>A0A6N6M5V1</accession>
<keyword evidence="2" id="KW-1185">Reference proteome</keyword>
<evidence type="ECO:0000313" key="1">
    <source>
        <dbReference type="EMBL" id="KAB1062682.1"/>
    </source>
</evidence>
<dbReference type="AlphaFoldDB" id="A0A6N6M5V1"/>
<reference evidence="1 2" key="1">
    <citation type="submission" date="2019-09" db="EMBL/GenBank/DDBJ databases">
        <title>Genomes of Cryomorphaceae.</title>
        <authorList>
            <person name="Bowman J.P."/>
        </authorList>
    </citation>
    <scope>NUCLEOTIDE SEQUENCE [LARGE SCALE GENOMIC DNA]</scope>
    <source>
        <strain evidence="1 2">KCTC 52047</strain>
    </source>
</reference>
<name>A0A6N6M5V1_9FLAO</name>
<dbReference type="EMBL" id="WACR01000011">
    <property type="protein sequence ID" value="KAB1062682.1"/>
    <property type="molecule type" value="Genomic_DNA"/>
</dbReference>
<evidence type="ECO:0000313" key="2">
    <source>
        <dbReference type="Proteomes" id="UP000435357"/>
    </source>
</evidence>
<comment type="caution">
    <text evidence="1">The sequence shown here is derived from an EMBL/GenBank/DDBJ whole genome shotgun (WGS) entry which is preliminary data.</text>
</comment>
<dbReference type="Proteomes" id="UP000435357">
    <property type="component" value="Unassembled WGS sequence"/>
</dbReference>
<gene>
    <name evidence="1" type="ORF">F3059_12105</name>
</gene>